<gene>
    <name evidence="4" type="ORF">GB993_00845</name>
</gene>
<dbReference type="InterPro" id="IPR050624">
    <property type="entry name" value="HTH-type_Tx_Regulator"/>
</dbReference>
<evidence type="ECO:0000313" key="4">
    <source>
        <dbReference type="EMBL" id="MYV16077.1"/>
    </source>
</evidence>
<dbReference type="EMBL" id="WEZQ01000001">
    <property type="protein sequence ID" value="MYV16077.1"/>
    <property type="molecule type" value="Genomic_DNA"/>
</dbReference>
<dbReference type="OrthoDB" id="9810250at2"/>
<dbReference type="AlphaFoldDB" id="A0A6N9I009"/>
<protein>
    <submittedName>
        <fullName evidence="4">TetR family transcriptional regulator</fullName>
    </submittedName>
</protein>
<dbReference type="Pfam" id="PF00440">
    <property type="entry name" value="TetR_N"/>
    <property type="match status" value="1"/>
</dbReference>
<proteinExistence type="predicted"/>
<comment type="caution">
    <text evidence="4">The sequence shown here is derived from an EMBL/GenBank/DDBJ whole genome shotgun (WGS) entry which is preliminary data.</text>
</comment>
<keyword evidence="1 2" id="KW-0238">DNA-binding</keyword>
<dbReference type="Proteomes" id="UP000449209">
    <property type="component" value="Unassembled WGS sequence"/>
</dbReference>
<organism evidence="4 5">
    <name type="scientific">Furfurilactobacillus milii</name>
    <dbReference type="NCBI Taxonomy" id="2888272"/>
    <lineage>
        <taxon>Bacteria</taxon>
        <taxon>Bacillati</taxon>
        <taxon>Bacillota</taxon>
        <taxon>Bacilli</taxon>
        <taxon>Lactobacillales</taxon>
        <taxon>Lactobacillaceae</taxon>
        <taxon>Furfurilactobacillus</taxon>
    </lineage>
</organism>
<feature type="domain" description="HTH tetR-type" evidence="3">
    <location>
        <begin position="6"/>
        <end position="66"/>
    </location>
</feature>
<evidence type="ECO:0000256" key="1">
    <source>
        <dbReference type="ARBA" id="ARBA00023125"/>
    </source>
</evidence>
<dbReference type="InterPro" id="IPR009057">
    <property type="entry name" value="Homeodomain-like_sf"/>
</dbReference>
<dbReference type="PANTHER" id="PTHR43479:SF11">
    <property type="entry name" value="ACREF_ENVCD OPERON REPRESSOR-RELATED"/>
    <property type="match status" value="1"/>
</dbReference>
<dbReference type="PANTHER" id="PTHR43479">
    <property type="entry name" value="ACREF/ENVCD OPERON REPRESSOR-RELATED"/>
    <property type="match status" value="1"/>
</dbReference>
<evidence type="ECO:0000256" key="2">
    <source>
        <dbReference type="PROSITE-ProRule" id="PRU00335"/>
    </source>
</evidence>
<reference evidence="4 5" key="1">
    <citation type="journal article" date="2019" name="Appl. Environ. Microbiol.">
        <title>Genetic determinants of hydroxycinnamic acid metabolism in heterofermentative lactobacilli.</title>
        <authorList>
            <person name="Gaur G."/>
            <person name="Oh J.H."/>
            <person name="Filannino P."/>
            <person name="Gobbetti M."/>
            <person name="van Pijkeren J.P."/>
            <person name="Ganzle M.G."/>
        </authorList>
    </citation>
    <scope>NUCLEOTIDE SEQUENCE [LARGE SCALE GENOMIC DNA]</scope>
    <source>
        <strain evidence="4 5">C5</strain>
    </source>
</reference>
<dbReference type="GO" id="GO:0003677">
    <property type="term" value="F:DNA binding"/>
    <property type="evidence" value="ECO:0007669"/>
    <property type="project" value="UniProtKB-UniRule"/>
</dbReference>
<evidence type="ECO:0000313" key="5">
    <source>
        <dbReference type="Proteomes" id="UP000449209"/>
    </source>
</evidence>
<evidence type="ECO:0000259" key="3">
    <source>
        <dbReference type="PROSITE" id="PS50977"/>
    </source>
</evidence>
<feature type="DNA-binding region" description="H-T-H motif" evidence="2">
    <location>
        <begin position="29"/>
        <end position="48"/>
    </location>
</feature>
<dbReference type="PROSITE" id="PS50977">
    <property type="entry name" value="HTH_TETR_2"/>
    <property type="match status" value="1"/>
</dbReference>
<sequence length="174" mass="20602">MNKKSLRTQQQVETALFELMSQHQYNDLSITQITDAAGVSRAAFYRNYTSKDMILDSFIQREYAQFMQDVTDHKHENLADLLTVYLTYFVQHPMIMKNLLHAGLDGPILNKQTAYFTKFVHDYYGENYLKDYELAYYSGGTFMVLHWWVKHNYAMPVTKVVKILTDRFMVKEMH</sequence>
<dbReference type="InterPro" id="IPR001647">
    <property type="entry name" value="HTH_TetR"/>
</dbReference>
<dbReference type="Gene3D" id="1.10.357.10">
    <property type="entry name" value="Tetracycline Repressor, domain 2"/>
    <property type="match status" value="1"/>
</dbReference>
<accession>A0A6N9I009</accession>
<dbReference type="RefSeq" id="WP_161002689.1">
    <property type="nucleotide sequence ID" value="NZ_WEZQ01000001.1"/>
</dbReference>
<dbReference type="SUPFAM" id="SSF46689">
    <property type="entry name" value="Homeodomain-like"/>
    <property type="match status" value="1"/>
</dbReference>
<name>A0A6N9I009_9LACO</name>